<feature type="region of interest" description="Disordered" evidence="1">
    <location>
        <begin position="1"/>
        <end position="31"/>
    </location>
</feature>
<dbReference type="PANTHER" id="PTHR30015">
    <property type="entry name" value="MRR RESTRICTION SYSTEM PROTEIN"/>
    <property type="match status" value="1"/>
</dbReference>
<dbReference type="RefSeq" id="WP_083103628.1">
    <property type="nucleotide sequence ID" value="NZ_CP020569.1"/>
</dbReference>
<dbReference type="SUPFAM" id="SSF52980">
    <property type="entry name" value="Restriction endonuclease-like"/>
    <property type="match status" value="1"/>
</dbReference>
<organism evidence="4 5">
    <name type="scientific">Streptomyces gilvosporeus</name>
    <dbReference type="NCBI Taxonomy" id="553510"/>
    <lineage>
        <taxon>Bacteria</taxon>
        <taxon>Bacillati</taxon>
        <taxon>Actinomycetota</taxon>
        <taxon>Actinomycetes</taxon>
        <taxon>Kitasatosporales</taxon>
        <taxon>Streptomycetaceae</taxon>
        <taxon>Streptomyces</taxon>
    </lineage>
</organism>
<dbReference type="InterPro" id="IPR007560">
    <property type="entry name" value="Restrct_endonuc_IV_Mrr"/>
</dbReference>
<feature type="compositionally biased region" description="Basic residues" evidence="1">
    <location>
        <begin position="1"/>
        <end position="29"/>
    </location>
</feature>
<keyword evidence="5" id="KW-1185">Reference proteome</keyword>
<dbReference type="Proteomes" id="UP000192726">
    <property type="component" value="Chromosome"/>
</dbReference>
<reference evidence="4 5" key="1">
    <citation type="submission" date="2017-04" db="EMBL/GenBank/DDBJ databases">
        <title>Complete Genome Sequence of Streptomyces gilvosporeus F607, a Capable Producer of Natamycin.</title>
        <authorList>
            <person name="Zong G."/>
            <person name="Zhong C."/>
            <person name="Fu J."/>
            <person name="Qin R."/>
            <person name="Cao G."/>
        </authorList>
    </citation>
    <scope>NUCLEOTIDE SEQUENCE [LARGE SCALE GENOMIC DNA]</scope>
    <source>
        <strain evidence="4 5">F607</strain>
    </source>
</reference>
<gene>
    <name evidence="4" type="ORF">B1H19_06315</name>
</gene>
<name>A0A1V0TLN5_9ACTN</name>
<evidence type="ECO:0000256" key="2">
    <source>
        <dbReference type="SAM" id="Phobius"/>
    </source>
</evidence>
<evidence type="ECO:0000256" key="1">
    <source>
        <dbReference type="SAM" id="MobiDB-lite"/>
    </source>
</evidence>
<keyword evidence="2" id="KW-0472">Membrane</keyword>
<dbReference type="GO" id="GO:0009307">
    <property type="term" value="P:DNA restriction-modification system"/>
    <property type="evidence" value="ECO:0007669"/>
    <property type="project" value="InterPro"/>
</dbReference>
<protein>
    <submittedName>
        <fullName evidence="4">Restriction endonuclease</fullName>
    </submittedName>
</protein>
<keyword evidence="2" id="KW-1133">Transmembrane helix</keyword>
<dbReference type="KEGG" id="sgv:B1H19_06315"/>
<dbReference type="AlphaFoldDB" id="A0A1V0TLN5"/>
<evidence type="ECO:0000259" key="3">
    <source>
        <dbReference type="Pfam" id="PF04471"/>
    </source>
</evidence>
<feature type="domain" description="Restriction endonuclease type IV Mrr" evidence="3">
    <location>
        <begin position="102"/>
        <end position="216"/>
    </location>
</feature>
<dbReference type="STRING" id="553510.B1H19_06315"/>
<keyword evidence="4" id="KW-0378">Hydrolase</keyword>
<evidence type="ECO:0000313" key="4">
    <source>
        <dbReference type="EMBL" id="ARF53841.1"/>
    </source>
</evidence>
<dbReference type="InterPro" id="IPR052906">
    <property type="entry name" value="Type_IV_Methyl-Rstrct_Enzyme"/>
</dbReference>
<dbReference type="InterPro" id="IPR011335">
    <property type="entry name" value="Restrct_endonuc-II-like"/>
</dbReference>
<keyword evidence="4" id="KW-0540">Nuclease</keyword>
<dbReference type="GO" id="GO:0003677">
    <property type="term" value="F:DNA binding"/>
    <property type="evidence" value="ECO:0007669"/>
    <property type="project" value="InterPro"/>
</dbReference>
<dbReference type="InterPro" id="IPR011856">
    <property type="entry name" value="tRNA_endonuc-like_dom_sf"/>
</dbReference>
<feature type="transmembrane region" description="Helical" evidence="2">
    <location>
        <begin position="59"/>
        <end position="75"/>
    </location>
</feature>
<dbReference type="Pfam" id="PF04471">
    <property type="entry name" value="Mrr_cat"/>
    <property type="match status" value="1"/>
</dbReference>
<keyword evidence="2" id="KW-0812">Transmembrane</keyword>
<dbReference type="OrthoDB" id="5181666at2"/>
<accession>A0A1V0TLN5</accession>
<proteinExistence type="predicted"/>
<dbReference type="EMBL" id="CP020569">
    <property type="protein sequence ID" value="ARF53841.1"/>
    <property type="molecule type" value="Genomic_DNA"/>
</dbReference>
<dbReference type="Gene3D" id="3.40.1350.10">
    <property type="match status" value="1"/>
</dbReference>
<dbReference type="GO" id="GO:0015666">
    <property type="term" value="F:restriction endodeoxyribonuclease activity"/>
    <property type="evidence" value="ECO:0007669"/>
    <property type="project" value="TreeGrafter"/>
</dbReference>
<dbReference type="PANTHER" id="PTHR30015:SF6">
    <property type="entry name" value="SLL1429 PROTEIN"/>
    <property type="match status" value="1"/>
</dbReference>
<sequence length="226" mass="24670">MAAPARRRRSTRTRRPTRRPRRRTVRQRRREAATSRLVGAVVVLATVIAAARAYPVTTGVLAALILVAALAVLLVRTGRLRLPALPTAARADFTHNIAAYQHMTGAQFEHAIADLARRDPSVRTATVAGGANDRALDVLLHLTDGRRIAVQCKRYAPSNRVGAPVIYAVNGTYRAYHRCDQALIITTSSFTPAAQRANAELDHPLRLIDGRALGRWVSGGRPPWVA</sequence>
<keyword evidence="4" id="KW-0255">Endonuclease</keyword>
<evidence type="ECO:0000313" key="5">
    <source>
        <dbReference type="Proteomes" id="UP000192726"/>
    </source>
</evidence>